<evidence type="ECO:0000256" key="11">
    <source>
        <dbReference type="SAM" id="SignalP"/>
    </source>
</evidence>
<dbReference type="Gene3D" id="1.10.132.130">
    <property type="match status" value="1"/>
</dbReference>
<evidence type="ECO:0000256" key="4">
    <source>
        <dbReference type="ARBA" id="ARBA00022670"/>
    </source>
</evidence>
<feature type="active site" description="Nucleophile" evidence="10">
    <location>
        <position position="185"/>
    </location>
</feature>
<dbReference type="FunFam" id="3.40.50.1460:FF:000006">
    <property type="entry name" value="Legumain"/>
    <property type="match status" value="1"/>
</dbReference>
<accession>A0ABD0K8T6</accession>
<evidence type="ECO:0000256" key="6">
    <source>
        <dbReference type="ARBA" id="ARBA00022801"/>
    </source>
</evidence>
<dbReference type="GO" id="GO:0004197">
    <property type="term" value="F:cysteine-type endopeptidase activity"/>
    <property type="evidence" value="ECO:0007669"/>
    <property type="project" value="UniProtKB-EC"/>
</dbReference>
<gene>
    <name evidence="12" type="ORF">BaRGS_00025183</name>
</gene>
<feature type="signal peptide" evidence="11">
    <location>
        <begin position="1"/>
        <end position="21"/>
    </location>
</feature>
<dbReference type="Gene3D" id="3.40.50.1460">
    <property type="match status" value="1"/>
</dbReference>
<dbReference type="InterPro" id="IPR046427">
    <property type="entry name" value="Legumain_prodom_sf"/>
</dbReference>
<name>A0ABD0K8T6_9CAEN</name>
<dbReference type="CDD" id="cd21115">
    <property type="entry name" value="legumain_C"/>
    <property type="match status" value="1"/>
</dbReference>
<keyword evidence="4" id="KW-0645">Protease</keyword>
<dbReference type="PANTHER" id="PTHR12000:SF42">
    <property type="entry name" value="LEGUMAIN"/>
    <property type="match status" value="1"/>
</dbReference>
<evidence type="ECO:0000256" key="8">
    <source>
        <dbReference type="ARBA" id="ARBA00055993"/>
    </source>
</evidence>
<keyword evidence="13" id="KW-1185">Reference proteome</keyword>
<dbReference type="GO" id="GO:0006508">
    <property type="term" value="P:proteolysis"/>
    <property type="evidence" value="ECO:0007669"/>
    <property type="project" value="UniProtKB-KW"/>
</dbReference>
<evidence type="ECO:0000256" key="2">
    <source>
        <dbReference type="ARBA" id="ARBA00009941"/>
    </source>
</evidence>
<dbReference type="InterPro" id="IPR001096">
    <property type="entry name" value="Peptidase_C13"/>
</dbReference>
<dbReference type="EC" id="3.4.22.34" evidence="3"/>
<reference evidence="12 13" key="1">
    <citation type="journal article" date="2023" name="Sci. Data">
        <title>Genome assembly of the Korean intertidal mud-creeper Batillaria attramentaria.</title>
        <authorList>
            <person name="Patra A.K."/>
            <person name="Ho P.T."/>
            <person name="Jun S."/>
            <person name="Lee S.J."/>
            <person name="Kim Y."/>
            <person name="Won Y.J."/>
        </authorList>
    </citation>
    <scope>NUCLEOTIDE SEQUENCE [LARGE SCALE GENOMIC DNA]</scope>
    <source>
        <strain evidence="12">Wonlab-2016</strain>
    </source>
</reference>
<comment type="similarity">
    <text evidence="2">Belongs to the peptidase C13 family.</text>
</comment>
<proteinExistence type="inferred from homology"/>
<evidence type="ECO:0000256" key="10">
    <source>
        <dbReference type="PIRSR" id="PIRSR019663-1"/>
    </source>
</evidence>
<comment type="function">
    <text evidence="8">This protease is used by the parasite for degradation of the host globin.</text>
</comment>
<dbReference type="PRINTS" id="PR00776">
    <property type="entry name" value="HEMOGLOBNASE"/>
</dbReference>
<evidence type="ECO:0000256" key="1">
    <source>
        <dbReference type="ARBA" id="ARBA00000810"/>
    </source>
</evidence>
<evidence type="ECO:0000256" key="5">
    <source>
        <dbReference type="ARBA" id="ARBA00022729"/>
    </source>
</evidence>
<dbReference type="AlphaFoldDB" id="A0ABD0K8T6"/>
<comment type="caution">
    <text evidence="12">The sequence shown here is derived from an EMBL/GenBank/DDBJ whole genome shotgun (WGS) entry which is preliminary data.</text>
</comment>
<dbReference type="PANTHER" id="PTHR12000">
    <property type="entry name" value="HEMOGLOBINASE FAMILY MEMBER"/>
    <property type="match status" value="1"/>
</dbReference>
<dbReference type="Pfam" id="PF01650">
    <property type="entry name" value="Peptidase_C13"/>
    <property type="match status" value="1"/>
</dbReference>
<keyword evidence="7" id="KW-0788">Thiol protease</keyword>
<dbReference type="EMBL" id="JACVVK020000225">
    <property type="protein sequence ID" value="KAK7483509.1"/>
    <property type="molecule type" value="Genomic_DNA"/>
</dbReference>
<keyword evidence="6" id="KW-0378">Hydrolase</keyword>
<dbReference type="Proteomes" id="UP001519460">
    <property type="component" value="Unassembled WGS sequence"/>
</dbReference>
<keyword evidence="5 11" id="KW-0732">Signal</keyword>
<protein>
    <recommendedName>
        <fullName evidence="9">Hemoglobinase</fullName>
        <ecNumber evidence="3">3.4.22.34</ecNumber>
    </recommendedName>
</protein>
<feature type="active site" evidence="10">
    <location>
        <position position="144"/>
    </location>
</feature>
<comment type="catalytic activity">
    <reaction evidence="1">
        <text>Hydrolysis of proteins and small molecule substrates at -Asn-|-Xaa- bonds.</text>
        <dbReference type="EC" id="3.4.22.34"/>
    </reaction>
</comment>
<evidence type="ECO:0000256" key="7">
    <source>
        <dbReference type="ARBA" id="ARBA00022807"/>
    </source>
</evidence>
<evidence type="ECO:0000313" key="12">
    <source>
        <dbReference type="EMBL" id="KAK7483509.1"/>
    </source>
</evidence>
<evidence type="ECO:0000256" key="9">
    <source>
        <dbReference type="ARBA" id="ARBA00069042"/>
    </source>
</evidence>
<dbReference type="PIRSF" id="PIRSF019663">
    <property type="entry name" value="Legumain"/>
    <property type="match status" value="1"/>
</dbReference>
<evidence type="ECO:0000256" key="3">
    <source>
        <dbReference type="ARBA" id="ARBA00012628"/>
    </source>
</evidence>
<sequence>MLAVATILCTLCCLFVSTTEGKNWALLVAGSNTYDNYRHQADICHAYHVVRNHGIPEENIVVMMYDDIAYSRENPYQGNVINEPNGENLYPGVVIDYKKEEVNPEVFLAVLTGNSSGIRELLGREGKVIVSGSDDHVFVNFADHGAPGLLAFPEDVLHAKPLEKAIKSMHKNKQFKKMVFYVEACESGSMFDGLLPEHISVFVTTAANPDESSYACYFDDERQTYLGDVYSVNWMQDSDKEDLSEETLQKQFTITKQETNTSHVMEYGDKTISKMTVAEFQGNEKCDKCGRSPRPRHPLEDAVRSEKVKLAIREHKLRTATLPYEKRAAAKELNALLDHYAKTDELFKGIVNALRHSQNAADKTSLKFHEDDSYASVVHQRKPITQWDCYQGAVDALMFACPGLQLPQNDYALRHLYMVVNLCEMGHPSLAVRTAIGAASFDNSQFCDTVM</sequence>
<dbReference type="InterPro" id="IPR048501">
    <property type="entry name" value="Legum_prodom"/>
</dbReference>
<evidence type="ECO:0000313" key="13">
    <source>
        <dbReference type="Proteomes" id="UP001519460"/>
    </source>
</evidence>
<organism evidence="12 13">
    <name type="scientific">Batillaria attramentaria</name>
    <dbReference type="NCBI Taxonomy" id="370345"/>
    <lineage>
        <taxon>Eukaryota</taxon>
        <taxon>Metazoa</taxon>
        <taxon>Spiralia</taxon>
        <taxon>Lophotrochozoa</taxon>
        <taxon>Mollusca</taxon>
        <taxon>Gastropoda</taxon>
        <taxon>Caenogastropoda</taxon>
        <taxon>Sorbeoconcha</taxon>
        <taxon>Cerithioidea</taxon>
        <taxon>Batillariidae</taxon>
        <taxon>Batillaria</taxon>
    </lineage>
</organism>
<feature type="chain" id="PRO_5044857553" description="Hemoglobinase" evidence="11">
    <location>
        <begin position="22"/>
        <end position="451"/>
    </location>
</feature>